<dbReference type="CDD" id="cd00432">
    <property type="entry name" value="Ribosomal_L18_L5e"/>
    <property type="match status" value="1"/>
</dbReference>
<dbReference type="FunFam" id="3.30.420.80:FF:000005">
    <property type="entry name" value="39S ribosomal protein L18, mitochondrial"/>
    <property type="match status" value="1"/>
</dbReference>
<name>A0A2G8KN18_STIJA</name>
<evidence type="ECO:0000256" key="7">
    <source>
        <dbReference type="ARBA" id="ARBA00082661"/>
    </source>
</evidence>
<evidence type="ECO:0000256" key="4">
    <source>
        <dbReference type="ARBA" id="ARBA00023128"/>
    </source>
</evidence>
<dbReference type="Gene3D" id="3.30.420.80">
    <property type="entry name" value="Ribosomal protein S11"/>
    <property type="match status" value="1"/>
</dbReference>
<dbReference type="InterPro" id="IPR057268">
    <property type="entry name" value="Ribosomal_L18"/>
</dbReference>
<sequence length="215" mass="24487">MMALMKRLATPSAALTCARSLKARPLLTWSVVNFVQRNQNSLSANSYSTTSTTENEQCERVSENDTVSPEFVNRNPRNLEKMALAYKDKGWYKSHPRKEYWHKLFVKKTSRHVSAWVEHVNGHIPVKASTEEWAIKKHLYSTTDVVARRNLGRVLAQRCLEAGIEYMVCGLDTEELKGEGNKAFYDAMVGSGVTFEEPKPINDFVAKKDYLPENI</sequence>
<dbReference type="PANTHER" id="PTHR12899:SF3">
    <property type="entry name" value="LARGE RIBOSOMAL SUBUNIT PROTEIN UL18M"/>
    <property type="match status" value="1"/>
</dbReference>
<dbReference type="STRING" id="307972.A0A2G8KN18"/>
<evidence type="ECO:0000256" key="1">
    <source>
        <dbReference type="ARBA" id="ARBA00004173"/>
    </source>
</evidence>
<evidence type="ECO:0000256" key="8">
    <source>
        <dbReference type="SAM" id="MobiDB-lite"/>
    </source>
</evidence>
<dbReference type="SUPFAM" id="SSF53137">
    <property type="entry name" value="Translational machinery components"/>
    <property type="match status" value="1"/>
</dbReference>
<keyword evidence="4" id="KW-0496">Mitochondrion</keyword>
<dbReference type="GO" id="GO:0005743">
    <property type="term" value="C:mitochondrial inner membrane"/>
    <property type="evidence" value="ECO:0007669"/>
    <property type="project" value="UniProtKB-ARBA"/>
</dbReference>
<dbReference type="AlphaFoldDB" id="A0A2G8KN18"/>
<dbReference type="EMBL" id="MRZV01000468">
    <property type="protein sequence ID" value="PIK49402.1"/>
    <property type="molecule type" value="Genomic_DNA"/>
</dbReference>
<dbReference type="GO" id="GO:0003735">
    <property type="term" value="F:structural constituent of ribosome"/>
    <property type="evidence" value="ECO:0007669"/>
    <property type="project" value="InterPro"/>
</dbReference>
<comment type="similarity">
    <text evidence="2">Belongs to the universal ribosomal protein uL18 family.</text>
</comment>
<dbReference type="GO" id="GO:0005840">
    <property type="term" value="C:ribosome"/>
    <property type="evidence" value="ECO:0007669"/>
    <property type="project" value="UniProtKB-KW"/>
</dbReference>
<organism evidence="9 10">
    <name type="scientific">Stichopus japonicus</name>
    <name type="common">Sea cucumber</name>
    <dbReference type="NCBI Taxonomy" id="307972"/>
    <lineage>
        <taxon>Eukaryota</taxon>
        <taxon>Metazoa</taxon>
        <taxon>Echinodermata</taxon>
        <taxon>Eleutherozoa</taxon>
        <taxon>Echinozoa</taxon>
        <taxon>Holothuroidea</taxon>
        <taxon>Aspidochirotacea</taxon>
        <taxon>Aspidochirotida</taxon>
        <taxon>Stichopodidae</taxon>
        <taxon>Apostichopus</taxon>
    </lineage>
</organism>
<evidence type="ECO:0000313" key="9">
    <source>
        <dbReference type="EMBL" id="PIK49402.1"/>
    </source>
</evidence>
<evidence type="ECO:0000256" key="3">
    <source>
        <dbReference type="ARBA" id="ARBA00022980"/>
    </source>
</evidence>
<dbReference type="OrthoDB" id="1932324at2759"/>
<dbReference type="Proteomes" id="UP000230750">
    <property type="component" value="Unassembled WGS sequence"/>
</dbReference>
<protein>
    <recommendedName>
        <fullName evidence="6">Large ribosomal subunit protein uL18m</fullName>
    </recommendedName>
    <alternativeName>
        <fullName evidence="7">39S ribosomal protein L18, mitochondrial</fullName>
    </alternativeName>
</protein>
<dbReference type="GO" id="GO:1990904">
    <property type="term" value="C:ribonucleoprotein complex"/>
    <property type="evidence" value="ECO:0007669"/>
    <property type="project" value="UniProtKB-KW"/>
</dbReference>
<keyword evidence="10" id="KW-1185">Reference proteome</keyword>
<feature type="region of interest" description="Disordered" evidence="8">
    <location>
        <begin position="44"/>
        <end position="72"/>
    </location>
</feature>
<reference evidence="9 10" key="1">
    <citation type="journal article" date="2017" name="PLoS Biol.">
        <title>The sea cucumber genome provides insights into morphological evolution and visceral regeneration.</title>
        <authorList>
            <person name="Zhang X."/>
            <person name="Sun L."/>
            <person name="Yuan J."/>
            <person name="Sun Y."/>
            <person name="Gao Y."/>
            <person name="Zhang L."/>
            <person name="Li S."/>
            <person name="Dai H."/>
            <person name="Hamel J.F."/>
            <person name="Liu C."/>
            <person name="Yu Y."/>
            <person name="Liu S."/>
            <person name="Lin W."/>
            <person name="Guo K."/>
            <person name="Jin S."/>
            <person name="Xu P."/>
            <person name="Storey K.B."/>
            <person name="Huan P."/>
            <person name="Zhang T."/>
            <person name="Zhou Y."/>
            <person name="Zhang J."/>
            <person name="Lin C."/>
            <person name="Li X."/>
            <person name="Xing L."/>
            <person name="Huo D."/>
            <person name="Sun M."/>
            <person name="Wang L."/>
            <person name="Mercier A."/>
            <person name="Li F."/>
            <person name="Yang H."/>
            <person name="Xiang J."/>
        </authorList>
    </citation>
    <scope>NUCLEOTIDE SEQUENCE [LARGE SCALE GENOMIC DNA]</scope>
    <source>
        <strain evidence="9">Shaxun</strain>
        <tissue evidence="9">Muscle</tissue>
    </source>
</reference>
<keyword evidence="3 9" id="KW-0689">Ribosomal protein</keyword>
<dbReference type="GO" id="GO:0006412">
    <property type="term" value="P:translation"/>
    <property type="evidence" value="ECO:0007669"/>
    <property type="project" value="InterPro"/>
</dbReference>
<gene>
    <name evidence="9" type="ORF">BSL78_13745</name>
</gene>
<dbReference type="InterPro" id="IPR036967">
    <property type="entry name" value="Ribosomal_uS11_sf"/>
</dbReference>
<comment type="caution">
    <text evidence="9">The sequence shown here is derived from an EMBL/GenBank/DDBJ whole genome shotgun (WGS) entry which is preliminary data.</text>
</comment>
<proteinExistence type="inferred from homology"/>
<evidence type="ECO:0000256" key="6">
    <source>
        <dbReference type="ARBA" id="ARBA00069051"/>
    </source>
</evidence>
<accession>A0A2G8KN18</accession>
<feature type="compositionally biased region" description="Low complexity" evidence="8">
    <location>
        <begin position="44"/>
        <end position="55"/>
    </location>
</feature>
<evidence type="ECO:0000256" key="2">
    <source>
        <dbReference type="ARBA" id="ARBA00007116"/>
    </source>
</evidence>
<dbReference type="PANTHER" id="PTHR12899">
    <property type="entry name" value="39S RIBOSOMAL PROTEIN L18, MITOCHONDRIAL"/>
    <property type="match status" value="1"/>
</dbReference>
<evidence type="ECO:0000313" key="10">
    <source>
        <dbReference type="Proteomes" id="UP000230750"/>
    </source>
</evidence>
<comment type="subcellular location">
    <subcellularLocation>
        <location evidence="1">Mitochondrion</location>
    </subcellularLocation>
</comment>
<evidence type="ECO:0000256" key="5">
    <source>
        <dbReference type="ARBA" id="ARBA00023274"/>
    </source>
</evidence>
<keyword evidence="5" id="KW-0687">Ribonucleoprotein</keyword>
<dbReference type="InterPro" id="IPR005484">
    <property type="entry name" value="Ribosomal_uL18_bac/plant/anim"/>
</dbReference>
<dbReference type="GO" id="GO:0008097">
    <property type="term" value="F:5S rRNA binding"/>
    <property type="evidence" value="ECO:0007669"/>
    <property type="project" value="TreeGrafter"/>
</dbReference>